<keyword evidence="2" id="KW-1133">Transmembrane helix</keyword>
<dbReference type="EMBL" id="CP002017">
    <property type="protein sequence ID" value="ADG05159.1"/>
    <property type="molecule type" value="Genomic_DNA"/>
</dbReference>
<protein>
    <submittedName>
        <fullName evidence="3">Uncharacterized protein</fullName>
    </submittedName>
</protein>
<feature type="transmembrane region" description="Helical" evidence="2">
    <location>
        <begin position="12"/>
        <end position="33"/>
    </location>
</feature>
<dbReference type="HOGENOM" id="CLU_2046586_0_0_9"/>
<evidence type="ECO:0000313" key="3">
    <source>
        <dbReference type="EMBL" id="ADG05159.1"/>
    </source>
</evidence>
<dbReference type="KEGG" id="bts:Btus_0389"/>
<feature type="region of interest" description="Disordered" evidence="1">
    <location>
        <begin position="79"/>
        <end position="99"/>
    </location>
</feature>
<evidence type="ECO:0000256" key="2">
    <source>
        <dbReference type="SAM" id="Phobius"/>
    </source>
</evidence>
<feature type="transmembrane region" description="Helical" evidence="2">
    <location>
        <begin position="45"/>
        <end position="68"/>
    </location>
</feature>
<keyword evidence="2" id="KW-0812">Transmembrane</keyword>
<dbReference type="RefSeq" id="WP_013074452.1">
    <property type="nucleotide sequence ID" value="NC_014098.1"/>
</dbReference>
<accession>D5WT55</accession>
<reference evidence="3 4" key="1">
    <citation type="journal article" date="2011" name="Stand. Genomic Sci.">
        <title>Complete genome sequence of the thermophilic, hydrogen-oxidizing Bacillus tusciae type strain (T2) and reclassification in the new genus, Kyrpidia gen. nov. as Kyrpidia tusciae comb. nov. and emendation of the family Alicyclobacillaceae da Costa and Rainey, 2010.</title>
        <authorList>
            <person name="Klenk H.P."/>
            <person name="Lapidus A."/>
            <person name="Chertkov O."/>
            <person name="Copeland A."/>
            <person name="Del Rio T.G."/>
            <person name="Nolan M."/>
            <person name="Lucas S."/>
            <person name="Chen F."/>
            <person name="Tice H."/>
            <person name="Cheng J.F."/>
            <person name="Han C."/>
            <person name="Bruce D."/>
            <person name="Goodwin L."/>
            <person name="Pitluck S."/>
            <person name="Pati A."/>
            <person name="Ivanova N."/>
            <person name="Mavromatis K."/>
            <person name="Daum C."/>
            <person name="Chen A."/>
            <person name="Palaniappan K."/>
            <person name="Chang Y.J."/>
            <person name="Land M."/>
            <person name="Hauser L."/>
            <person name="Jeffries C.D."/>
            <person name="Detter J.C."/>
            <person name="Rohde M."/>
            <person name="Abt B."/>
            <person name="Pukall R."/>
            <person name="Goker M."/>
            <person name="Bristow J."/>
            <person name="Markowitz V."/>
            <person name="Hugenholtz P."/>
            <person name="Eisen J.A."/>
        </authorList>
    </citation>
    <scope>NUCLEOTIDE SEQUENCE [LARGE SCALE GENOMIC DNA]</scope>
    <source>
        <strain evidence="3 4">DSM 2912</strain>
    </source>
</reference>
<dbReference type="eggNOG" id="ENOG5033M4W">
    <property type="taxonomic scope" value="Bacteria"/>
</dbReference>
<keyword evidence="2" id="KW-0472">Membrane</keyword>
<dbReference type="Pfam" id="PF18898">
    <property type="entry name" value="DUF5654"/>
    <property type="match status" value="1"/>
</dbReference>
<name>D5WT55_KYRT2</name>
<organism evidence="3 4">
    <name type="scientific">Kyrpidia tusciae (strain DSM 2912 / NBRC 15312 / T2)</name>
    <name type="common">Bacillus tusciae</name>
    <dbReference type="NCBI Taxonomy" id="562970"/>
    <lineage>
        <taxon>Bacteria</taxon>
        <taxon>Bacillati</taxon>
        <taxon>Bacillota</taxon>
        <taxon>Bacilli</taxon>
        <taxon>Bacillales</taxon>
        <taxon>Alicyclobacillaceae</taxon>
        <taxon>Kyrpidia</taxon>
    </lineage>
</organism>
<evidence type="ECO:0000313" key="4">
    <source>
        <dbReference type="Proteomes" id="UP000002368"/>
    </source>
</evidence>
<keyword evidence="4" id="KW-1185">Reference proteome</keyword>
<proteinExistence type="predicted"/>
<evidence type="ECO:0000256" key="1">
    <source>
        <dbReference type="SAM" id="MobiDB-lite"/>
    </source>
</evidence>
<sequence>MVRTVLEKMIDLATAGFGLVAALAWNDLIKQLIQDFVSPYVPKGWGLFSMFLYALVVTALAVWITSYLGRLAALRREKDDAEAEKPSAEPAEPQTAIGAADIEEAVLRAMIRFRRMERGE</sequence>
<dbReference type="InterPro" id="IPR043713">
    <property type="entry name" value="DUF5654"/>
</dbReference>
<dbReference type="Proteomes" id="UP000002368">
    <property type="component" value="Chromosome"/>
</dbReference>
<dbReference type="AlphaFoldDB" id="D5WT55"/>
<gene>
    <name evidence="3" type="ordered locus">Btus_0389</name>
</gene>